<keyword evidence="3" id="KW-1185">Reference proteome</keyword>
<dbReference type="Proteomes" id="UP000437736">
    <property type="component" value="Unassembled WGS sequence"/>
</dbReference>
<evidence type="ECO:0000259" key="1">
    <source>
        <dbReference type="Pfam" id="PF22513"/>
    </source>
</evidence>
<evidence type="ECO:0000313" key="3">
    <source>
        <dbReference type="Proteomes" id="UP000437736"/>
    </source>
</evidence>
<gene>
    <name evidence="2" type="ORF">GHK86_15895</name>
</gene>
<dbReference type="Pfam" id="PF22513">
    <property type="entry name" value="FitA-like_RHH"/>
    <property type="match status" value="1"/>
</dbReference>
<sequence length="91" mass="10123">MPNVLIRDVPPEDLERIRAAAAARGTSLQNYLLEVLRAQAGYLRRQEALARTAERLRGQPEVPDSERLAVLDAVDTAHAERADQLADRPPQ</sequence>
<proteinExistence type="predicted"/>
<reference evidence="2 3" key="1">
    <citation type="submission" date="2019-11" db="EMBL/GenBank/DDBJ databases">
        <title>Acidiferrimicrobium australis gen. nov., sp. nov., an acidophilic and obligately heterotrophic, member of the Actinobacteria that catalyses dissimilatory oxido- reduction of iron isolated from metal-rich acidic water in Chile.</title>
        <authorList>
            <person name="Gonzalez D."/>
            <person name="Huber K."/>
            <person name="Hedrich S."/>
            <person name="Rojas-Villalobos C."/>
            <person name="Quatrini R."/>
            <person name="Dinamarca M.A."/>
            <person name="Schwarz A."/>
            <person name="Canales C."/>
            <person name="Nancucheo I."/>
        </authorList>
    </citation>
    <scope>NUCLEOTIDE SEQUENCE [LARGE SCALE GENOMIC DNA]</scope>
    <source>
        <strain evidence="2 3">USS-CCA1</strain>
    </source>
</reference>
<protein>
    <recommendedName>
        <fullName evidence="1">Antitoxin FitA-like ribbon-helix-helix domain-containing protein</fullName>
    </recommendedName>
</protein>
<accession>A0ABW9QY59</accession>
<dbReference type="InterPro" id="IPR053853">
    <property type="entry name" value="FitA-like_RHH"/>
</dbReference>
<dbReference type="SUPFAM" id="SSF47598">
    <property type="entry name" value="Ribbon-helix-helix"/>
    <property type="match status" value="1"/>
</dbReference>
<dbReference type="InterPro" id="IPR010985">
    <property type="entry name" value="Ribbon_hlx_hlx"/>
</dbReference>
<feature type="domain" description="Antitoxin FitA-like ribbon-helix-helix" evidence="1">
    <location>
        <begin position="2"/>
        <end position="39"/>
    </location>
</feature>
<comment type="caution">
    <text evidence="2">The sequence shown here is derived from an EMBL/GenBank/DDBJ whole genome shotgun (WGS) entry which is preliminary data.</text>
</comment>
<evidence type="ECO:0000313" key="2">
    <source>
        <dbReference type="EMBL" id="MST34197.1"/>
    </source>
</evidence>
<organism evidence="2 3">
    <name type="scientific">Acidiferrimicrobium australe</name>
    <dbReference type="NCBI Taxonomy" id="2664430"/>
    <lineage>
        <taxon>Bacteria</taxon>
        <taxon>Bacillati</taxon>
        <taxon>Actinomycetota</taxon>
        <taxon>Acidimicrobiia</taxon>
        <taxon>Acidimicrobiales</taxon>
        <taxon>Acidimicrobiaceae</taxon>
        <taxon>Acidiferrimicrobium</taxon>
    </lineage>
</organism>
<name>A0ABW9QY59_9ACTN</name>
<dbReference type="EMBL" id="WJHE01000892">
    <property type="protein sequence ID" value="MST34197.1"/>
    <property type="molecule type" value="Genomic_DNA"/>
</dbReference>